<reference evidence="2" key="1">
    <citation type="submission" date="2023-10" db="EMBL/GenBank/DDBJ databases">
        <authorList>
            <person name="Guldener U."/>
        </authorList>
    </citation>
    <scope>NUCLEOTIDE SEQUENCE</scope>
    <source>
        <strain evidence="2">Mp4</strain>
    </source>
</reference>
<proteinExistence type="predicted"/>
<evidence type="ECO:0000256" key="1">
    <source>
        <dbReference type="SAM" id="Phobius"/>
    </source>
</evidence>
<keyword evidence="1" id="KW-0472">Membrane</keyword>
<sequence>MQHRWWVYRIDSLYESIFAHSNASHLLAGNQPDGSYQSIADSSGRLDFATFLCCGRSVSRQFLERWISVKNASLFSCCTPKSSETATQEFAKHRGDCPIREFLPFIIMHFSCTLLDLARHRRTKSLALLAFSYVGFPIMSVLSKYWFFP</sequence>
<evidence type="ECO:0000313" key="2">
    <source>
        <dbReference type="EMBL" id="SNX82816.1"/>
    </source>
</evidence>
<dbReference type="EMBL" id="OAPG01000003">
    <property type="protein sequence ID" value="SNX82816.1"/>
    <property type="molecule type" value="Genomic_DNA"/>
</dbReference>
<organism evidence="2 3">
    <name type="scientific">Melanopsichium pennsylvanicum</name>
    <dbReference type="NCBI Taxonomy" id="63383"/>
    <lineage>
        <taxon>Eukaryota</taxon>
        <taxon>Fungi</taxon>
        <taxon>Dikarya</taxon>
        <taxon>Basidiomycota</taxon>
        <taxon>Ustilaginomycotina</taxon>
        <taxon>Ustilaginomycetes</taxon>
        <taxon>Ustilaginales</taxon>
        <taxon>Ustilaginaceae</taxon>
        <taxon>Melanopsichium</taxon>
    </lineage>
</organism>
<keyword evidence="1" id="KW-0812">Transmembrane</keyword>
<feature type="transmembrane region" description="Helical" evidence="1">
    <location>
        <begin position="126"/>
        <end position="147"/>
    </location>
</feature>
<keyword evidence="3" id="KW-1185">Reference proteome</keyword>
<protein>
    <submittedName>
        <fullName evidence="2">Uncharacterized protein</fullName>
    </submittedName>
</protein>
<keyword evidence="1" id="KW-1133">Transmembrane helix</keyword>
<dbReference type="AlphaFoldDB" id="A0AAJ5C3N4"/>
<gene>
    <name evidence="2" type="ORF">MEPE_01522</name>
</gene>
<comment type="caution">
    <text evidence="2">The sequence shown here is derived from an EMBL/GenBank/DDBJ whole genome shotgun (WGS) entry which is preliminary data.</text>
</comment>
<dbReference type="Proteomes" id="UP001294444">
    <property type="component" value="Unassembled WGS sequence"/>
</dbReference>
<name>A0AAJ5C3N4_9BASI</name>
<accession>A0AAJ5C3N4</accession>
<evidence type="ECO:0000313" key="3">
    <source>
        <dbReference type="Proteomes" id="UP001294444"/>
    </source>
</evidence>